<keyword evidence="4 7" id="KW-0472">Membrane</keyword>
<comment type="subcellular location">
    <subcellularLocation>
        <location evidence="1">Membrane</location>
        <topology evidence="1">Single-pass membrane protein</topology>
    </subcellularLocation>
</comment>
<evidence type="ECO:0000256" key="7">
    <source>
        <dbReference type="SAM" id="Phobius"/>
    </source>
</evidence>
<evidence type="ECO:0000256" key="5">
    <source>
        <dbReference type="SAM" id="Coils"/>
    </source>
</evidence>
<keyword evidence="5" id="KW-0175">Coiled coil</keyword>
<evidence type="ECO:0000313" key="9">
    <source>
        <dbReference type="EMBL" id="TWT72686.1"/>
    </source>
</evidence>
<keyword evidence="3 7" id="KW-1133">Transmembrane helix</keyword>
<dbReference type="AlphaFoldDB" id="A0A5C5YAG0"/>
<feature type="coiled-coil region" evidence="5">
    <location>
        <begin position="129"/>
        <end position="156"/>
    </location>
</feature>
<dbReference type="PANTHER" id="PTHR30386:SF26">
    <property type="entry name" value="TRANSPORT PROTEIN COMB"/>
    <property type="match status" value="1"/>
</dbReference>
<dbReference type="InterPro" id="IPR058647">
    <property type="entry name" value="BSH_CzcB-like"/>
</dbReference>
<dbReference type="SUPFAM" id="SSF111369">
    <property type="entry name" value="HlyD-like secretion proteins"/>
    <property type="match status" value="1"/>
</dbReference>
<gene>
    <name evidence="9" type="primary">mdtN</name>
    <name evidence="9" type="ORF">Pla123a_39840</name>
</gene>
<name>A0A5C5YAG0_9BACT</name>
<sequence>MKTRLHTSDTAPNAPTADDVRSAEEMLRAADKALREAATDTQAVDGPQAGPPPTSDRPISRTLIAGVLAFGLCVTLCTMWSTFFRYSAHGVVAARTAELAAPWSGTIEAVHVRPGQAVQQGDLLATVVDRQLDASIERLRDELRTAEAELGAETARLGAELLTQQDRQLQLTSQYLDLLGRLGVESATAEELTASQARIEPLVASAVVPEQEIESLRFRQAGSRSRLESLRQAVAALETRLAQQPSPERHAALLRPWVAKVEQLNAEIARLEEQRDWGQLRAPFAGSVVRVAAHVGEACGVDRPVLELLDQNSMELTIYVPLDQVDDFPVGRRVQARSAKSNATLACEVLAVGPALTTAPVERAGDDPGPPNKAAVYLGLPQELPRGLTLRAGESVSVLTSWWGG</sequence>
<keyword evidence="2 7" id="KW-0812">Transmembrane</keyword>
<reference evidence="9 10" key="1">
    <citation type="submission" date="2019-02" db="EMBL/GenBank/DDBJ databases">
        <title>Deep-cultivation of Planctomycetes and their phenomic and genomic characterization uncovers novel biology.</title>
        <authorList>
            <person name="Wiegand S."/>
            <person name="Jogler M."/>
            <person name="Boedeker C."/>
            <person name="Pinto D."/>
            <person name="Vollmers J."/>
            <person name="Rivas-Marin E."/>
            <person name="Kohn T."/>
            <person name="Peeters S.H."/>
            <person name="Heuer A."/>
            <person name="Rast P."/>
            <person name="Oberbeckmann S."/>
            <person name="Bunk B."/>
            <person name="Jeske O."/>
            <person name="Meyerdierks A."/>
            <person name="Storesund J.E."/>
            <person name="Kallscheuer N."/>
            <person name="Luecker S."/>
            <person name="Lage O.M."/>
            <person name="Pohl T."/>
            <person name="Merkel B.J."/>
            <person name="Hornburger P."/>
            <person name="Mueller R.-W."/>
            <person name="Bruemmer F."/>
            <person name="Labrenz M."/>
            <person name="Spormann A.M."/>
            <person name="Op Den Camp H."/>
            <person name="Overmann J."/>
            <person name="Amann R."/>
            <person name="Jetten M.S.M."/>
            <person name="Mascher T."/>
            <person name="Medema M.H."/>
            <person name="Devos D.P."/>
            <person name="Kaster A.-K."/>
            <person name="Ovreas L."/>
            <person name="Rohde M."/>
            <person name="Galperin M.Y."/>
            <person name="Jogler C."/>
        </authorList>
    </citation>
    <scope>NUCLEOTIDE SEQUENCE [LARGE SCALE GENOMIC DNA]</scope>
    <source>
        <strain evidence="9 10">Pla123a</strain>
    </source>
</reference>
<evidence type="ECO:0000259" key="8">
    <source>
        <dbReference type="Pfam" id="PF25973"/>
    </source>
</evidence>
<dbReference type="EMBL" id="SJPO01000011">
    <property type="protein sequence ID" value="TWT72686.1"/>
    <property type="molecule type" value="Genomic_DNA"/>
</dbReference>
<feature type="region of interest" description="Disordered" evidence="6">
    <location>
        <begin position="1"/>
        <end position="58"/>
    </location>
</feature>
<proteinExistence type="predicted"/>
<accession>A0A5C5YAG0</accession>
<organism evidence="9 10">
    <name type="scientific">Posidoniimonas polymericola</name>
    <dbReference type="NCBI Taxonomy" id="2528002"/>
    <lineage>
        <taxon>Bacteria</taxon>
        <taxon>Pseudomonadati</taxon>
        <taxon>Planctomycetota</taxon>
        <taxon>Planctomycetia</taxon>
        <taxon>Pirellulales</taxon>
        <taxon>Lacipirellulaceae</taxon>
        <taxon>Posidoniimonas</taxon>
    </lineage>
</organism>
<evidence type="ECO:0000256" key="1">
    <source>
        <dbReference type="ARBA" id="ARBA00004167"/>
    </source>
</evidence>
<dbReference type="PANTHER" id="PTHR30386">
    <property type="entry name" value="MEMBRANE FUSION SUBUNIT OF EMRAB-TOLC MULTIDRUG EFFLUX PUMP"/>
    <property type="match status" value="1"/>
</dbReference>
<feature type="coiled-coil region" evidence="5">
    <location>
        <begin position="254"/>
        <end position="281"/>
    </location>
</feature>
<comment type="caution">
    <text evidence="9">The sequence shown here is derived from an EMBL/GenBank/DDBJ whole genome shotgun (WGS) entry which is preliminary data.</text>
</comment>
<dbReference type="Proteomes" id="UP000318478">
    <property type="component" value="Unassembled WGS sequence"/>
</dbReference>
<evidence type="ECO:0000256" key="2">
    <source>
        <dbReference type="ARBA" id="ARBA00022692"/>
    </source>
</evidence>
<dbReference type="OrthoDB" id="282475at2"/>
<dbReference type="RefSeq" id="WP_146590191.1">
    <property type="nucleotide sequence ID" value="NZ_SJPO01000011.1"/>
</dbReference>
<evidence type="ECO:0000256" key="4">
    <source>
        <dbReference type="ARBA" id="ARBA00023136"/>
    </source>
</evidence>
<feature type="compositionally biased region" description="Basic and acidic residues" evidence="6">
    <location>
        <begin position="18"/>
        <end position="38"/>
    </location>
</feature>
<keyword evidence="10" id="KW-1185">Reference proteome</keyword>
<evidence type="ECO:0000256" key="6">
    <source>
        <dbReference type="SAM" id="MobiDB-lite"/>
    </source>
</evidence>
<dbReference type="GO" id="GO:0016020">
    <property type="term" value="C:membrane"/>
    <property type="evidence" value="ECO:0007669"/>
    <property type="project" value="UniProtKB-SubCell"/>
</dbReference>
<protein>
    <submittedName>
        <fullName evidence="9">Multidrug resistance protein MdtN</fullName>
    </submittedName>
</protein>
<dbReference type="InterPro" id="IPR050739">
    <property type="entry name" value="MFP"/>
</dbReference>
<dbReference type="Gene3D" id="1.10.287.1490">
    <property type="match status" value="1"/>
</dbReference>
<feature type="domain" description="CzcB-like barrel-sandwich hybrid" evidence="8">
    <location>
        <begin position="95"/>
        <end position="308"/>
    </location>
</feature>
<evidence type="ECO:0000256" key="3">
    <source>
        <dbReference type="ARBA" id="ARBA00022989"/>
    </source>
</evidence>
<feature type="transmembrane region" description="Helical" evidence="7">
    <location>
        <begin position="63"/>
        <end position="83"/>
    </location>
</feature>
<evidence type="ECO:0000313" key="10">
    <source>
        <dbReference type="Proteomes" id="UP000318478"/>
    </source>
</evidence>
<dbReference type="Pfam" id="PF25973">
    <property type="entry name" value="BSH_CzcB"/>
    <property type="match status" value="1"/>
</dbReference>
<dbReference type="Gene3D" id="2.40.50.100">
    <property type="match status" value="1"/>
</dbReference>